<dbReference type="GO" id="GO:0005634">
    <property type="term" value="C:nucleus"/>
    <property type="evidence" value="ECO:0007669"/>
    <property type="project" value="TreeGrafter"/>
</dbReference>
<dbReference type="EMBL" id="KN882045">
    <property type="protein sequence ID" value="KIY45880.1"/>
    <property type="molecule type" value="Genomic_DNA"/>
</dbReference>
<dbReference type="PANTHER" id="PTHR46035">
    <property type="entry name" value="TETRATRICOPEPTIDE REPEAT PROTEIN 4"/>
    <property type="match status" value="1"/>
</dbReference>
<evidence type="ECO:0000259" key="5">
    <source>
        <dbReference type="Pfam" id="PF18972"/>
    </source>
</evidence>
<dbReference type="Pfam" id="PF18972">
    <property type="entry name" value="Wheel"/>
    <property type="match status" value="1"/>
</dbReference>
<accession>A0A0D7A598</accession>
<evidence type="ECO:0000256" key="3">
    <source>
        <dbReference type="ARBA" id="ARBA00023602"/>
    </source>
</evidence>
<keyword evidence="7" id="KW-1185">Reference proteome</keyword>
<dbReference type="PANTHER" id="PTHR46035:SF1">
    <property type="entry name" value="TETRATRICOPEPTIDE REPEAT PROTEIN 4"/>
    <property type="match status" value="1"/>
</dbReference>
<name>A0A0D7A598_9AGAR</name>
<reference evidence="6 7" key="1">
    <citation type="journal article" date="2015" name="Fungal Genet. Biol.">
        <title>Evolution of novel wood decay mechanisms in Agaricales revealed by the genome sequences of Fistulina hepatica and Cylindrobasidium torrendii.</title>
        <authorList>
            <person name="Floudas D."/>
            <person name="Held B.W."/>
            <person name="Riley R."/>
            <person name="Nagy L.G."/>
            <person name="Koehler G."/>
            <person name="Ransdell A.S."/>
            <person name="Younus H."/>
            <person name="Chow J."/>
            <person name="Chiniquy J."/>
            <person name="Lipzen A."/>
            <person name="Tritt A."/>
            <person name="Sun H."/>
            <person name="Haridas S."/>
            <person name="LaButti K."/>
            <person name="Ohm R.A."/>
            <person name="Kues U."/>
            <person name="Blanchette R.A."/>
            <person name="Grigoriev I.V."/>
            <person name="Minto R.E."/>
            <person name="Hibbett D.S."/>
        </authorList>
    </citation>
    <scope>NUCLEOTIDE SEQUENCE [LARGE SCALE GENOMIC DNA]</scope>
    <source>
        <strain evidence="6 7">ATCC 64428</strain>
    </source>
</reference>
<protein>
    <submittedName>
        <fullName evidence="6">TPR-like protein</fullName>
    </submittedName>
</protein>
<dbReference type="SMART" id="SM00028">
    <property type="entry name" value="TPR"/>
    <property type="match status" value="3"/>
</dbReference>
<sequence length="362" mass="41295">MDTTSRPLPQPRNDLDLSSFDNIPLFMKSLPTDIDSDAPGGVALEALQSLVHEGPPDEIAENFKEQGNEYFKSKRYRDAMSFYTQGIDAKPTDITLLEALLCNRAACNLELQNYGSVLKDTAQVLSVNPCSQKAHYRATLALERLRRFDDALDCCNHLLKIDANNTVGQSALQRLRRAKVEQEREERIKREAIEKKRRLRSALIERSLKIIENPNESSINLHEPHFDDQDATAVVFPVFFLYPQYPTSDIIPQFLENVPFGAHLDRMFPKTSHSTNMPFADWDVKRQYTLDNINVYAMTSRGRLLKVGKKMCLRDIFKAAKKEEKEGLELKDGCLTFVVLPKGSDVEKRWIDDWKSKVANGS</sequence>
<feature type="repeat" description="TPR" evidence="4">
    <location>
        <begin position="60"/>
        <end position="93"/>
    </location>
</feature>
<keyword evidence="1" id="KW-0677">Repeat</keyword>
<dbReference type="PROSITE" id="PS50005">
    <property type="entry name" value="TPR"/>
    <property type="match status" value="1"/>
</dbReference>
<dbReference type="InterPro" id="IPR019734">
    <property type="entry name" value="TPR_rpt"/>
</dbReference>
<proteinExistence type="inferred from homology"/>
<organism evidence="6 7">
    <name type="scientific">Fistulina hepatica ATCC 64428</name>
    <dbReference type="NCBI Taxonomy" id="1128425"/>
    <lineage>
        <taxon>Eukaryota</taxon>
        <taxon>Fungi</taxon>
        <taxon>Dikarya</taxon>
        <taxon>Basidiomycota</taxon>
        <taxon>Agaricomycotina</taxon>
        <taxon>Agaricomycetes</taxon>
        <taxon>Agaricomycetidae</taxon>
        <taxon>Agaricales</taxon>
        <taxon>Fistulinaceae</taxon>
        <taxon>Fistulina</taxon>
    </lineage>
</organism>
<dbReference type="InterPro" id="IPR011990">
    <property type="entry name" value="TPR-like_helical_dom_sf"/>
</dbReference>
<evidence type="ECO:0000256" key="2">
    <source>
        <dbReference type="ARBA" id="ARBA00022803"/>
    </source>
</evidence>
<dbReference type="Gene3D" id="1.25.40.10">
    <property type="entry name" value="Tetratricopeptide repeat domain"/>
    <property type="match status" value="1"/>
</dbReference>
<feature type="domain" description="Cns1/TTC4 wheel" evidence="5">
    <location>
        <begin position="231"/>
        <end position="354"/>
    </location>
</feature>
<comment type="similarity">
    <text evidence="3">Belongs to the TTC4 family.</text>
</comment>
<evidence type="ECO:0000313" key="7">
    <source>
        <dbReference type="Proteomes" id="UP000054144"/>
    </source>
</evidence>
<evidence type="ECO:0000256" key="1">
    <source>
        <dbReference type="ARBA" id="ARBA00022737"/>
    </source>
</evidence>
<gene>
    <name evidence="6" type="ORF">FISHEDRAFT_48362</name>
</gene>
<dbReference type="OrthoDB" id="1724687at2759"/>
<dbReference type="Proteomes" id="UP000054144">
    <property type="component" value="Unassembled WGS sequence"/>
</dbReference>
<dbReference type="GO" id="GO:0006457">
    <property type="term" value="P:protein folding"/>
    <property type="evidence" value="ECO:0007669"/>
    <property type="project" value="TreeGrafter"/>
</dbReference>
<dbReference type="SUPFAM" id="SSF48452">
    <property type="entry name" value="TPR-like"/>
    <property type="match status" value="1"/>
</dbReference>
<dbReference type="AlphaFoldDB" id="A0A0D7A598"/>
<dbReference type="GO" id="GO:0051879">
    <property type="term" value="F:Hsp90 protein binding"/>
    <property type="evidence" value="ECO:0007669"/>
    <property type="project" value="InterPro"/>
</dbReference>
<dbReference type="InterPro" id="IPR044059">
    <property type="entry name" value="Csn1/TTC4_wheel"/>
</dbReference>
<dbReference type="GO" id="GO:0030544">
    <property type="term" value="F:Hsp70 protein binding"/>
    <property type="evidence" value="ECO:0007669"/>
    <property type="project" value="TreeGrafter"/>
</dbReference>
<evidence type="ECO:0000256" key="4">
    <source>
        <dbReference type="PROSITE-ProRule" id="PRU00339"/>
    </source>
</evidence>
<evidence type="ECO:0000313" key="6">
    <source>
        <dbReference type="EMBL" id="KIY45880.1"/>
    </source>
</evidence>
<keyword evidence="2 4" id="KW-0802">TPR repeat</keyword>
<dbReference type="GO" id="GO:0005829">
    <property type="term" value="C:cytosol"/>
    <property type="evidence" value="ECO:0007669"/>
    <property type="project" value="TreeGrafter"/>
</dbReference>